<reference evidence="6" key="2">
    <citation type="submission" date="2021-02" db="EMBL/GenBank/DDBJ databases">
        <authorList>
            <person name="Kimball J.A."/>
            <person name="Haas M.W."/>
            <person name="Macchietto M."/>
            <person name="Kono T."/>
            <person name="Duquette J."/>
            <person name="Shao M."/>
        </authorList>
    </citation>
    <scope>NUCLEOTIDE SEQUENCE</scope>
    <source>
        <tissue evidence="6">Fresh leaf tissue</tissue>
    </source>
</reference>
<sequence length="89" mass="9333">MKVVHATLLLLAIALVASPSSGVMATTKFGGPAKYFQDTCSTVINPGPTCDSGECATQCARQFRGGVGECMRTKCRCIYTCAFPPPAIN</sequence>
<dbReference type="Proteomes" id="UP000729402">
    <property type="component" value="Unassembled WGS sequence"/>
</dbReference>
<keyword evidence="5" id="KW-0732">Signal</keyword>
<keyword evidence="3" id="KW-0295">Fungicide</keyword>
<organism evidence="6 7">
    <name type="scientific">Zizania palustris</name>
    <name type="common">Northern wild rice</name>
    <dbReference type="NCBI Taxonomy" id="103762"/>
    <lineage>
        <taxon>Eukaryota</taxon>
        <taxon>Viridiplantae</taxon>
        <taxon>Streptophyta</taxon>
        <taxon>Embryophyta</taxon>
        <taxon>Tracheophyta</taxon>
        <taxon>Spermatophyta</taxon>
        <taxon>Magnoliopsida</taxon>
        <taxon>Liliopsida</taxon>
        <taxon>Poales</taxon>
        <taxon>Poaceae</taxon>
        <taxon>BOP clade</taxon>
        <taxon>Oryzoideae</taxon>
        <taxon>Oryzeae</taxon>
        <taxon>Zizaniinae</taxon>
        <taxon>Zizania</taxon>
    </lineage>
</organism>
<dbReference type="InterPro" id="IPR010851">
    <property type="entry name" value="DEFL"/>
</dbReference>
<evidence type="ECO:0000256" key="5">
    <source>
        <dbReference type="SAM" id="SignalP"/>
    </source>
</evidence>
<evidence type="ECO:0000256" key="3">
    <source>
        <dbReference type="ARBA" id="ARBA00022577"/>
    </source>
</evidence>
<comment type="caution">
    <text evidence="6">The sequence shown here is derived from an EMBL/GenBank/DDBJ whole genome shotgun (WGS) entry which is preliminary data.</text>
</comment>
<dbReference type="GO" id="GO:0031640">
    <property type="term" value="P:killing of cells of another organism"/>
    <property type="evidence" value="ECO:0007669"/>
    <property type="project" value="UniProtKB-KW"/>
</dbReference>
<dbReference type="PANTHER" id="PTHR33830">
    <property type="entry name" value="DEFENSIN-LIKE PROTEIN 184-RELATED"/>
    <property type="match status" value="1"/>
</dbReference>
<gene>
    <name evidence="6" type="ORF">GUJ93_ZPchr0006g40724</name>
</gene>
<evidence type="ECO:0000256" key="1">
    <source>
        <dbReference type="ARBA" id="ARBA00006722"/>
    </source>
</evidence>
<feature type="signal peptide" evidence="5">
    <location>
        <begin position="1"/>
        <end position="25"/>
    </location>
</feature>
<evidence type="ECO:0000313" key="7">
    <source>
        <dbReference type="Proteomes" id="UP000729402"/>
    </source>
</evidence>
<dbReference type="Pfam" id="PF07333">
    <property type="entry name" value="SLR1-BP"/>
    <property type="match status" value="1"/>
</dbReference>
<keyword evidence="2" id="KW-0929">Antimicrobial</keyword>
<accession>A0A8J5SBD8</accession>
<evidence type="ECO:0000256" key="4">
    <source>
        <dbReference type="ARBA" id="ARBA00022821"/>
    </source>
</evidence>
<feature type="chain" id="PRO_5035250966" description="Knottin scorpion toxin-like domain-containing protein" evidence="5">
    <location>
        <begin position="26"/>
        <end position="89"/>
    </location>
</feature>
<evidence type="ECO:0000313" key="6">
    <source>
        <dbReference type="EMBL" id="KAG8072611.1"/>
    </source>
</evidence>
<keyword evidence="7" id="KW-1185">Reference proteome</keyword>
<name>A0A8J5SBD8_ZIZPA</name>
<dbReference type="PANTHER" id="PTHR33830:SF3">
    <property type="entry name" value="DEFENSIN-LIKE PROTEIN 127-RELATED"/>
    <property type="match status" value="1"/>
</dbReference>
<dbReference type="EMBL" id="JAAALK010000283">
    <property type="protein sequence ID" value="KAG8072611.1"/>
    <property type="molecule type" value="Genomic_DNA"/>
</dbReference>
<evidence type="ECO:0008006" key="8">
    <source>
        <dbReference type="Google" id="ProtNLM"/>
    </source>
</evidence>
<keyword evidence="4" id="KW-0611">Plant defense</keyword>
<evidence type="ECO:0000256" key="2">
    <source>
        <dbReference type="ARBA" id="ARBA00022529"/>
    </source>
</evidence>
<dbReference type="AlphaFoldDB" id="A0A8J5SBD8"/>
<dbReference type="OrthoDB" id="677892at2759"/>
<proteinExistence type="inferred from homology"/>
<protein>
    <recommendedName>
        <fullName evidence="8">Knottin scorpion toxin-like domain-containing protein</fullName>
    </recommendedName>
</protein>
<reference evidence="6" key="1">
    <citation type="journal article" date="2021" name="bioRxiv">
        <title>Whole Genome Assembly and Annotation of Northern Wild Rice, Zizania palustris L., Supports a Whole Genome Duplication in the Zizania Genus.</title>
        <authorList>
            <person name="Haas M."/>
            <person name="Kono T."/>
            <person name="Macchietto M."/>
            <person name="Millas R."/>
            <person name="McGilp L."/>
            <person name="Shao M."/>
            <person name="Duquette J."/>
            <person name="Hirsch C.N."/>
            <person name="Kimball J."/>
        </authorList>
    </citation>
    <scope>NUCLEOTIDE SEQUENCE</scope>
    <source>
        <tissue evidence="6">Fresh leaf tissue</tissue>
    </source>
</reference>
<comment type="similarity">
    <text evidence="1">Belongs to the DEFL family.</text>
</comment>
<dbReference type="GO" id="GO:0050832">
    <property type="term" value="P:defense response to fungus"/>
    <property type="evidence" value="ECO:0007669"/>
    <property type="project" value="UniProtKB-KW"/>
</dbReference>